<reference evidence="1" key="1">
    <citation type="submission" date="2022-10" db="EMBL/GenBank/DDBJ databases">
        <title>Genome Sequence of Xylaria curta.</title>
        <authorList>
            <person name="Buettner E."/>
        </authorList>
    </citation>
    <scope>NUCLEOTIDE SEQUENCE</scope>
    <source>
        <strain evidence="1">Babe10</strain>
    </source>
</reference>
<name>A0ACC1PP92_9PEZI</name>
<sequence length="490" mass="53442">MSTARPKFRANADGMTLSYFNPLVTTTADLRRMLDSQQITSVQIVEQYLEQIDRYEPVLNALASIAPRDSLRRIAESLDDERRDGRVRSPLHGIPIVLKDAFITASDLGMPTCAGAAVFAGAKASKNGAIVQRLVDAGLIILAKGNMTVSKTWSSCQVWFPVVNVIIWSPIKRNEKILGHSAPGGSSSGPAMAVAAGFSPLAMGTETIGSIVTPSVRAALYGLKPTHGLQEVASMYRMTDFLMFPDPWGRPFDNADVGKWEGLAVASLDPKVWQLATAMCDQIDDTEVQMIDEYKAAMLRIGQLGCTVKYPVDILDLSDLNIDGKDAIMPIAFWDFKHIGIPTFIEGFSDAPVASLEDIVRFNEQNQSLTMPEPFTKQDQLLRALDIAGTSEEIAQLKQKLREMGKSIINRVLDAENVNCIAAPADSAICIYTAAAGYPHITIPLGKLNYNGRPFGICVMARENDEAVLLRFMAAYESITAPRPVPSIVF</sequence>
<evidence type="ECO:0000313" key="2">
    <source>
        <dbReference type="Proteomes" id="UP001143856"/>
    </source>
</evidence>
<organism evidence="1 2">
    <name type="scientific">Xylaria curta</name>
    <dbReference type="NCBI Taxonomy" id="42375"/>
    <lineage>
        <taxon>Eukaryota</taxon>
        <taxon>Fungi</taxon>
        <taxon>Dikarya</taxon>
        <taxon>Ascomycota</taxon>
        <taxon>Pezizomycotina</taxon>
        <taxon>Sordariomycetes</taxon>
        <taxon>Xylariomycetidae</taxon>
        <taxon>Xylariales</taxon>
        <taxon>Xylariaceae</taxon>
        <taxon>Xylaria</taxon>
    </lineage>
</organism>
<keyword evidence="2" id="KW-1185">Reference proteome</keyword>
<dbReference type="Proteomes" id="UP001143856">
    <property type="component" value="Unassembled WGS sequence"/>
</dbReference>
<accession>A0ACC1PP92</accession>
<proteinExistence type="predicted"/>
<gene>
    <name evidence="1" type="ORF">NUW58_g878</name>
</gene>
<protein>
    <submittedName>
        <fullName evidence="1">Uncharacterized protein</fullName>
    </submittedName>
</protein>
<dbReference type="EMBL" id="JAPDGR010000084">
    <property type="protein sequence ID" value="KAJ2996750.1"/>
    <property type="molecule type" value="Genomic_DNA"/>
</dbReference>
<evidence type="ECO:0000313" key="1">
    <source>
        <dbReference type="EMBL" id="KAJ2996750.1"/>
    </source>
</evidence>
<comment type="caution">
    <text evidence="1">The sequence shown here is derived from an EMBL/GenBank/DDBJ whole genome shotgun (WGS) entry which is preliminary data.</text>
</comment>